<dbReference type="Proteomes" id="UP001604335">
    <property type="component" value="Unassembled WGS sequence"/>
</dbReference>
<dbReference type="InterPro" id="IPR029063">
    <property type="entry name" value="SAM-dependent_MTases_sf"/>
</dbReference>
<keyword evidence="3" id="KW-1185">Reference proteome</keyword>
<gene>
    <name evidence="2" type="ORF">VPK24_07020</name>
</gene>
<dbReference type="PANTHER" id="PTHR34203">
    <property type="entry name" value="METHYLTRANSFERASE, FKBM FAMILY PROTEIN"/>
    <property type="match status" value="1"/>
</dbReference>
<comment type="caution">
    <text evidence="2">The sequence shown here is derived from an EMBL/GenBank/DDBJ whole genome shotgun (WGS) entry which is preliminary data.</text>
</comment>
<keyword evidence="2" id="KW-0808">Transferase</keyword>
<evidence type="ECO:0000313" key="2">
    <source>
        <dbReference type="EMBL" id="MFG3817385.1"/>
    </source>
</evidence>
<dbReference type="Pfam" id="PF05050">
    <property type="entry name" value="Methyltransf_21"/>
    <property type="match status" value="1"/>
</dbReference>
<name>A0ABW7CB55_9CYAN</name>
<keyword evidence="2" id="KW-0489">Methyltransferase</keyword>
<evidence type="ECO:0000313" key="3">
    <source>
        <dbReference type="Proteomes" id="UP001604335"/>
    </source>
</evidence>
<dbReference type="SUPFAM" id="SSF53335">
    <property type="entry name" value="S-adenosyl-L-methionine-dependent methyltransferases"/>
    <property type="match status" value="1"/>
</dbReference>
<dbReference type="GO" id="GO:0032259">
    <property type="term" value="P:methylation"/>
    <property type="evidence" value="ECO:0007669"/>
    <property type="project" value="UniProtKB-KW"/>
</dbReference>
<reference evidence="3" key="1">
    <citation type="journal article" date="2024" name="Algal Res.">
        <title>Biochemical, toxicological and genomic investigation of a high-biomass producing Limnothrix strain isolated from Italian shallow drinking water reservoir.</title>
        <authorList>
            <person name="Simonazzi M."/>
            <person name="Shishido T.K."/>
            <person name="Delbaje E."/>
            <person name="Wahlsten M."/>
            <person name="Fewer D.P."/>
            <person name="Sivonen K."/>
            <person name="Pezzolesi L."/>
            <person name="Pistocchi R."/>
        </authorList>
    </citation>
    <scope>NUCLEOTIDE SEQUENCE [LARGE SCALE GENOMIC DNA]</scope>
    <source>
        <strain evidence="3">LRLZ20PSL1</strain>
    </source>
</reference>
<organism evidence="2 3">
    <name type="scientific">Limnothrix redekei LRLZ20PSL1</name>
    <dbReference type="NCBI Taxonomy" id="3112953"/>
    <lineage>
        <taxon>Bacteria</taxon>
        <taxon>Bacillati</taxon>
        <taxon>Cyanobacteriota</taxon>
        <taxon>Cyanophyceae</taxon>
        <taxon>Pseudanabaenales</taxon>
        <taxon>Pseudanabaenaceae</taxon>
        <taxon>Limnothrix</taxon>
    </lineage>
</organism>
<dbReference type="EMBL" id="JAZAQF010000042">
    <property type="protein sequence ID" value="MFG3817385.1"/>
    <property type="molecule type" value="Genomic_DNA"/>
</dbReference>
<sequence>MTAVMKIATATLPNQVQLQCPNAAEALAIYEDCQWYFKHGIKLEPGATVVDVGAHVGIFTSMAAELCQRKMTAYVFEPIPQLASLLTQNMAQLEPADVQIYNCALGNTTGTAEFAFHPETPMLSSAFPDETDREYIDFRETLIRNSSGPDVPERLQALSKIPRFLRGFLLDQTLKKHFRHERLSCPVYRLDQIPSMQSIPRIDLLKINAEKSEEMIFQGLEQLWSVIQQVVVEVHDLDGRLDRLRNHLTSQGFAHVDCDQMDILKGSQVYLLYATRSSAA</sequence>
<protein>
    <submittedName>
        <fullName evidence="2">FkbM family methyltransferase</fullName>
    </submittedName>
</protein>
<dbReference type="NCBIfam" id="TIGR01444">
    <property type="entry name" value="fkbM_fam"/>
    <property type="match status" value="1"/>
</dbReference>
<dbReference type="InterPro" id="IPR006342">
    <property type="entry name" value="FkbM_mtfrase"/>
</dbReference>
<accession>A0ABW7CB55</accession>
<proteinExistence type="predicted"/>
<dbReference type="PANTHER" id="PTHR34203:SF13">
    <property type="entry name" value="EXPRESSED PROTEIN"/>
    <property type="match status" value="1"/>
</dbReference>
<dbReference type="RefSeq" id="WP_393011670.1">
    <property type="nucleotide sequence ID" value="NZ_JAZAQF010000042.1"/>
</dbReference>
<feature type="domain" description="Methyltransferase FkbM" evidence="1">
    <location>
        <begin position="51"/>
        <end position="253"/>
    </location>
</feature>
<dbReference type="InterPro" id="IPR052514">
    <property type="entry name" value="SAM-dependent_MTase"/>
</dbReference>
<dbReference type="Gene3D" id="3.40.50.150">
    <property type="entry name" value="Vaccinia Virus protein VP39"/>
    <property type="match status" value="1"/>
</dbReference>
<evidence type="ECO:0000259" key="1">
    <source>
        <dbReference type="Pfam" id="PF05050"/>
    </source>
</evidence>
<dbReference type="GO" id="GO:0008168">
    <property type="term" value="F:methyltransferase activity"/>
    <property type="evidence" value="ECO:0007669"/>
    <property type="project" value="UniProtKB-KW"/>
</dbReference>